<reference evidence="1 2" key="1">
    <citation type="submission" date="2016-09" db="EMBL/GenBank/DDBJ databases">
        <authorList>
            <person name="Capua I."/>
            <person name="De Benedictis P."/>
            <person name="Joannis T."/>
            <person name="Lombin L.H."/>
            <person name="Cattoli G."/>
        </authorList>
    </citation>
    <scope>NUCLEOTIDE SEQUENCE [LARGE SCALE GENOMIC DNA]</scope>
    <source>
        <strain evidence="1 2">IMI 309357</strain>
    </source>
</reference>
<evidence type="ECO:0000313" key="1">
    <source>
        <dbReference type="EMBL" id="OHE92552.1"/>
    </source>
</evidence>
<protein>
    <submittedName>
        <fullName evidence="1">OPT oligopeptide transporter</fullName>
    </submittedName>
</protein>
<name>A0A1G4AU19_9PEZI</name>
<comment type="caution">
    <text evidence="1">The sequence shown here is derived from an EMBL/GenBank/DDBJ whole genome shotgun (WGS) entry which is preliminary data.</text>
</comment>
<dbReference type="EMBL" id="MJBS01000144">
    <property type="protein sequence ID" value="OHE92552.1"/>
    <property type="molecule type" value="Genomic_DNA"/>
</dbReference>
<dbReference type="AlphaFoldDB" id="A0A1G4AU19"/>
<dbReference type="Proteomes" id="UP000176998">
    <property type="component" value="Unassembled WGS sequence"/>
</dbReference>
<proteinExistence type="predicted"/>
<dbReference type="STRING" id="1209926.A0A1G4AU19"/>
<dbReference type="RefSeq" id="XP_022469721.1">
    <property type="nucleotide sequence ID" value="XM_022623752.1"/>
</dbReference>
<accession>A0A1G4AU19</accession>
<evidence type="ECO:0000313" key="2">
    <source>
        <dbReference type="Proteomes" id="UP000176998"/>
    </source>
</evidence>
<gene>
    <name evidence="1" type="ORF">CORC01_12131</name>
</gene>
<keyword evidence="2" id="KW-1185">Reference proteome</keyword>
<dbReference type="GeneID" id="34565262"/>
<sequence>MAVSDDPDSAPSPRYRMLCPGVMVLVSLPLVEFSLRVGILVDAAKFAFRSGARSTSDLLETIDANKNDRLYTELLKLSRQVQDQSQGFQSDKEISLQLAFHAIEVERFSFIDDTSYR</sequence>
<organism evidence="1 2">
    <name type="scientific">Colletotrichum orchidophilum</name>
    <dbReference type="NCBI Taxonomy" id="1209926"/>
    <lineage>
        <taxon>Eukaryota</taxon>
        <taxon>Fungi</taxon>
        <taxon>Dikarya</taxon>
        <taxon>Ascomycota</taxon>
        <taxon>Pezizomycotina</taxon>
        <taxon>Sordariomycetes</taxon>
        <taxon>Hypocreomycetidae</taxon>
        <taxon>Glomerellales</taxon>
        <taxon>Glomerellaceae</taxon>
        <taxon>Colletotrichum</taxon>
    </lineage>
</organism>